<evidence type="ECO:0000256" key="3">
    <source>
        <dbReference type="ARBA" id="ARBA00022576"/>
    </source>
</evidence>
<name>A0A9W7ZVT9_9FUNG</name>
<keyword evidence="4" id="KW-0808">Transferase</keyword>
<dbReference type="InterPro" id="IPR015421">
    <property type="entry name" value="PyrdxlP-dep_Trfase_major"/>
</dbReference>
<evidence type="ECO:0000256" key="2">
    <source>
        <dbReference type="ARBA" id="ARBA00007441"/>
    </source>
</evidence>
<evidence type="ECO:0000313" key="8">
    <source>
        <dbReference type="Proteomes" id="UP001150569"/>
    </source>
</evidence>
<evidence type="ECO:0000256" key="1">
    <source>
        <dbReference type="ARBA" id="ARBA00001933"/>
    </source>
</evidence>
<dbReference type="EMBL" id="JANBPT010000738">
    <property type="protein sequence ID" value="KAJ1913619.1"/>
    <property type="molecule type" value="Genomic_DNA"/>
</dbReference>
<comment type="cofactor">
    <cofactor evidence="1">
        <name>pyridoxal 5'-phosphate</name>
        <dbReference type="ChEBI" id="CHEBI:597326"/>
    </cofactor>
</comment>
<evidence type="ECO:0000259" key="6">
    <source>
        <dbReference type="Pfam" id="PF00155"/>
    </source>
</evidence>
<keyword evidence="5" id="KW-0663">Pyridoxal phosphate</keyword>
<keyword evidence="8" id="KW-1185">Reference proteome</keyword>
<comment type="similarity">
    <text evidence="2">Belongs to the class-I pyridoxal-phosphate-dependent aminotransferase family.</text>
</comment>
<dbReference type="InterPro" id="IPR004839">
    <property type="entry name" value="Aminotransferase_I/II_large"/>
</dbReference>
<dbReference type="PANTHER" id="PTHR42790">
    <property type="entry name" value="AMINOTRANSFERASE"/>
    <property type="match status" value="1"/>
</dbReference>
<protein>
    <recommendedName>
        <fullName evidence="6">Aminotransferase class I/classII large domain-containing protein</fullName>
    </recommendedName>
</protein>
<sequence>MTVTHNLNDVAEVATVPHPVDKASIVKSKVTHPPRSALDLLPLLGDAKRRSRTPIKQLYQYFFMPGMLSLSAGLPHPSSFAFRSLSATVPSMEAANVNGISSPAPELQVTIPFHPAPGSGPLQTSVALCNSLQYGTAQGILGLQTFLREHVEEIHHPPYADWDVITTVGNTDALDKAVSLIGTAGDYLLVDEWTYPAAIDTAASNGLHTTPIPMDQDGMIPEALERTLSTWPADRPRPKLLYLVPTGQNPTGATLPLLRRRAIYALAQSYNLIIIEDDPYYYLQFAPYQPAAERTNDSMDAQPGLSSLLPSFLSLDTDGRVLRLDSFSKILAPGSRCGWITTSKQFLPYLEYHNETTVQQPSGFSQAIITELLTNTWKHAGWSMYLKRLQYDYYQRRNLFIDQLAQHLNGLVDYVVPPAGMFCWIKLRLPSSLTGSRGADRDVMGDILEALVAERVIAIPGHYFAGQIDRAAMAQEPYFRTAFAHASPEDFGPALERMARALERFNLGDD</sequence>
<comment type="caution">
    <text evidence="7">The sequence shown here is derived from an EMBL/GenBank/DDBJ whole genome shotgun (WGS) entry which is preliminary data.</text>
</comment>
<evidence type="ECO:0000313" key="7">
    <source>
        <dbReference type="EMBL" id="KAJ1913619.1"/>
    </source>
</evidence>
<dbReference type="CDD" id="cd00609">
    <property type="entry name" value="AAT_like"/>
    <property type="match status" value="1"/>
</dbReference>
<keyword evidence="3" id="KW-0032">Aminotransferase</keyword>
<organism evidence="7 8">
    <name type="scientific">Tieghemiomyces parasiticus</name>
    <dbReference type="NCBI Taxonomy" id="78921"/>
    <lineage>
        <taxon>Eukaryota</taxon>
        <taxon>Fungi</taxon>
        <taxon>Fungi incertae sedis</taxon>
        <taxon>Zoopagomycota</taxon>
        <taxon>Kickxellomycotina</taxon>
        <taxon>Dimargaritomycetes</taxon>
        <taxon>Dimargaritales</taxon>
        <taxon>Dimargaritaceae</taxon>
        <taxon>Tieghemiomyces</taxon>
    </lineage>
</organism>
<dbReference type="PANTHER" id="PTHR42790:SF19">
    <property type="entry name" value="KYNURENINE_ALPHA-AMINOADIPATE AMINOTRANSFERASE, MITOCHONDRIAL"/>
    <property type="match status" value="1"/>
</dbReference>
<dbReference type="GO" id="GO:1901605">
    <property type="term" value="P:alpha-amino acid metabolic process"/>
    <property type="evidence" value="ECO:0007669"/>
    <property type="project" value="TreeGrafter"/>
</dbReference>
<dbReference type="OrthoDB" id="691673at2759"/>
<proteinExistence type="inferred from homology"/>
<dbReference type="SUPFAM" id="SSF53383">
    <property type="entry name" value="PLP-dependent transferases"/>
    <property type="match status" value="1"/>
</dbReference>
<dbReference type="Pfam" id="PF00155">
    <property type="entry name" value="Aminotran_1_2"/>
    <property type="match status" value="1"/>
</dbReference>
<dbReference type="GO" id="GO:0030170">
    <property type="term" value="F:pyridoxal phosphate binding"/>
    <property type="evidence" value="ECO:0007669"/>
    <property type="project" value="InterPro"/>
</dbReference>
<dbReference type="Gene3D" id="3.40.640.10">
    <property type="entry name" value="Type I PLP-dependent aspartate aminotransferase-like (Major domain)"/>
    <property type="match status" value="1"/>
</dbReference>
<reference evidence="7" key="1">
    <citation type="submission" date="2022-07" db="EMBL/GenBank/DDBJ databases">
        <title>Phylogenomic reconstructions and comparative analyses of Kickxellomycotina fungi.</title>
        <authorList>
            <person name="Reynolds N.K."/>
            <person name="Stajich J.E."/>
            <person name="Barry K."/>
            <person name="Grigoriev I.V."/>
            <person name="Crous P."/>
            <person name="Smith M.E."/>
        </authorList>
    </citation>
    <scope>NUCLEOTIDE SEQUENCE</scope>
    <source>
        <strain evidence="7">RSA 861</strain>
    </source>
</reference>
<dbReference type="AlphaFoldDB" id="A0A9W7ZVT9"/>
<evidence type="ECO:0000256" key="4">
    <source>
        <dbReference type="ARBA" id="ARBA00022679"/>
    </source>
</evidence>
<evidence type="ECO:0000256" key="5">
    <source>
        <dbReference type="ARBA" id="ARBA00022898"/>
    </source>
</evidence>
<feature type="domain" description="Aminotransferase class I/classII large" evidence="6">
    <location>
        <begin position="133"/>
        <end position="497"/>
    </location>
</feature>
<dbReference type="InterPro" id="IPR015424">
    <property type="entry name" value="PyrdxlP-dep_Trfase"/>
</dbReference>
<accession>A0A9W7ZVT9</accession>
<dbReference type="GO" id="GO:0008483">
    <property type="term" value="F:transaminase activity"/>
    <property type="evidence" value="ECO:0007669"/>
    <property type="project" value="UniProtKB-KW"/>
</dbReference>
<dbReference type="Proteomes" id="UP001150569">
    <property type="component" value="Unassembled WGS sequence"/>
</dbReference>
<dbReference type="InterPro" id="IPR050859">
    <property type="entry name" value="Class-I_PLP-dep_aminotransf"/>
</dbReference>
<gene>
    <name evidence="7" type="ORF">IWQ60_009137</name>
</gene>